<reference evidence="2 3" key="2">
    <citation type="submission" date="2018-11" db="EMBL/GenBank/DDBJ databases">
        <authorList>
            <consortium name="Pathogen Informatics"/>
        </authorList>
    </citation>
    <scope>NUCLEOTIDE SEQUENCE [LARGE SCALE GENOMIC DNA]</scope>
    <source>
        <strain evidence="2 3">MHpl1</strain>
    </source>
</reference>
<name>A0A0N4WY32_HAEPC</name>
<dbReference type="WBParaSite" id="HPLM_0001676001-mRNA-1">
    <property type="protein sequence ID" value="HPLM_0001676001-mRNA-1"/>
    <property type="gene ID" value="HPLM_0001676001"/>
</dbReference>
<keyword evidence="3" id="KW-1185">Reference proteome</keyword>
<evidence type="ECO:0000313" key="3">
    <source>
        <dbReference type="Proteomes" id="UP000268014"/>
    </source>
</evidence>
<organism evidence="4">
    <name type="scientific">Haemonchus placei</name>
    <name type="common">Barber's pole worm</name>
    <dbReference type="NCBI Taxonomy" id="6290"/>
    <lineage>
        <taxon>Eukaryota</taxon>
        <taxon>Metazoa</taxon>
        <taxon>Ecdysozoa</taxon>
        <taxon>Nematoda</taxon>
        <taxon>Chromadorea</taxon>
        <taxon>Rhabditida</taxon>
        <taxon>Rhabditina</taxon>
        <taxon>Rhabditomorpha</taxon>
        <taxon>Strongyloidea</taxon>
        <taxon>Trichostrongylidae</taxon>
        <taxon>Haemonchus</taxon>
    </lineage>
</organism>
<feature type="chain" id="PRO_5043124168" evidence="1">
    <location>
        <begin position="22"/>
        <end position="134"/>
    </location>
</feature>
<evidence type="ECO:0000313" key="4">
    <source>
        <dbReference type="WBParaSite" id="HPLM_0001676001-mRNA-1"/>
    </source>
</evidence>
<protein>
    <submittedName>
        <fullName evidence="4">WAP domain-containing protein</fullName>
    </submittedName>
</protein>
<evidence type="ECO:0000256" key="1">
    <source>
        <dbReference type="SAM" id="SignalP"/>
    </source>
</evidence>
<dbReference type="EMBL" id="UZAF01019569">
    <property type="protein sequence ID" value="VDO61499.1"/>
    <property type="molecule type" value="Genomic_DNA"/>
</dbReference>
<feature type="signal peptide" evidence="1">
    <location>
        <begin position="1"/>
        <end position="21"/>
    </location>
</feature>
<reference evidence="4" key="1">
    <citation type="submission" date="2017-02" db="UniProtKB">
        <authorList>
            <consortium name="WormBaseParasite"/>
        </authorList>
    </citation>
    <scope>IDENTIFICATION</scope>
</reference>
<dbReference type="STRING" id="6290.A0A0N4WY32"/>
<sequence length="134" mass="14327">MTTRLSIAAVLLLSLIATVVASESFKERSLVRQKRQFSLALYLCGSFPNQFTSYFPCGPCYMNCVTSTFSYQALSPLVYSYGYPSIMGGYGGFGGGFSPLFPGATQAQRCIGPCVNGQCPDGYACNANNVCCAI</sequence>
<dbReference type="OMA" id="NANNVCC"/>
<dbReference type="Proteomes" id="UP000268014">
    <property type="component" value="Unassembled WGS sequence"/>
</dbReference>
<accession>A0A0N4WY32</accession>
<gene>
    <name evidence="2" type="ORF">HPLM_LOCUS16752</name>
</gene>
<proteinExistence type="predicted"/>
<dbReference type="AlphaFoldDB" id="A0A0N4WY32"/>
<dbReference type="OrthoDB" id="5845403at2759"/>
<evidence type="ECO:0000313" key="2">
    <source>
        <dbReference type="EMBL" id="VDO61499.1"/>
    </source>
</evidence>
<keyword evidence="1" id="KW-0732">Signal</keyword>